<dbReference type="STRING" id="49186.SAMN05421647_1189"/>
<reference evidence="2 3" key="1">
    <citation type="submission" date="2017-01" db="EMBL/GenBank/DDBJ databases">
        <authorList>
            <person name="Mah S.A."/>
            <person name="Swanson W.J."/>
            <person name="Moy G.W."/>
            <person name="Vacquier V.D."/>
        </authorList>
    </citation>
    <scope>NUCLEOTIDE SEQUENCE [LARGE SCALE GENOMIC DNA]</scope>
    <source>
        <strain evidence="2 3">DSM 7027</strain>
    </source>
</reference>
<dbReference type="RefSeq" id="WP_139327279.1">
    <property type="nucleotide sequence ID" value="NZ_FTMN01000018.1"/>
</dbReference>
<organism evidence="2 3">
    <name type="scientific">Marinobacterium stanieri</name>
    <dbReference type="NCBI Taxonomy" id="49186"/>
    <lineage>
        <taxon>Bacteria</taxon>
        <taxon>Pseudomonadati</taxon>
        <taxon>Pseudomonadota</taxon>
        <taxon>Gammaproteobacteria</taxon>
        <taxon>Oceanospirillales</taxon>
        <taxon>Oceanospirillaceae</taxon>
        <taxon>Marinobacterium</taxon>
    </lineage>
</organism>
<keyword evidence="1" id="KW-0812">Transmembrane</keyword>
<keyword evidence="3" id="KW-1185">Reference proteome</keyword>
<dbReference type="AlphaFoldDB" id="A0A1N6XX87"/>
<keyword evidence="1" id="KW-1133">Transmembrane helix</keyword>
<keyword evidence="1" id="KW-0472">Membrane</keyword>
<name>A0A1N6XX87_9GAMM</name>
<evidence type="ECO:0000313" key="3">
    <source>
        <dbReference type="Proteomes" id="UP000186895"/>
    </source>
</evidence>
<proteinExistence type="predicted"/>
<dbReference type="EMBL" id="FTMN01000018">
    <property type="protein sequence ID" value="SIR06914.1"/>
    <property type="molecule type" value="Genomic_DNA"/>
</dbReference>
<sequence>MMKIERPQAPAWYLLVWLGIALLWVGMAIMSSWVAWFMLLVCYPFIMKAVSWRPEPVNGNHNLNA</sequence>
<evidence type="ECO:0000313" key="2">
    <source>
        <dbReference type="EMBL" id="SIR06914.1"/>
    </source>
</evidence>
<gene>
    <name evidence="2" type="ORF">SAMN05421647_1189</name>
</gene>
<accession>A0A1N6XX87</accession>
<protein>
    <submittedName>
        <fullName evidence="2">Uncharacterized protein</fullName>
    </submittedName>
</protein>
<dbReference type="Proteomes" id="UP000186895">
    <property type="component" value="Unassembled WGS sequence"/>
</dbReference>
<evidence type="ECO:0000256" key="1">
    <source>
        <dbReference type="SAM" id="Phobius"/>
    </source>
</evidence>
<feature type="transmembrane region" description="Helical" evidence="1">
    <location>
        <begin position="12"/>
        <end position="43"/>
    </location>
</feature>